<dbReference type="Proteomes" id="UP001201262">
    <property type="component" value="Unassembled WGS sequence"/>
</dbReference>
<dbReference type="GeneID" id="70240168"/>
<accession>A0AAD4KNQ3</accession>
<evidence type="ECO:0000256" key="1">
    <source>
        <dbReference type="SAM" id="Phobius"/>
    </source>
</evidence>
<dbReference type="RefSeq" id="XP_046070701.1">
    <property type="nucleotide sequence ID" value="XM_046209881.1"/>
</dbReference>
<keyword evidence="1" id="KW-0812">Transmembrane</keyword>
<dbReference type="EMBL" id="JAJTJA010000008">
    <property type="protein sequence ID" value="KAH8695559.1"/>
    <property type="molecule type" value="Genomic_DNA"/>
</dbReference>
<dbReference type="AlphaFoldDB" id="A0AAD4KNQ3"/>
<keyword evidence="1" id="KW-0472">Membrane</keyword>
<evidence type="ECO:0008006" key="4">
    <source>
        <dbReference type="Google" id="ProtNLM"/>
    </source>
</evidence>
<keyword evidence="3" id="KW-1185">Reference proteome</keyword>
<reference evidence="2" key="1">
    <citation type="submission" date="2021-12" db="EMBL/GenBank/DDBJ databases">
        <title>Convergent genome expansion in fungi linked to evolution of root-endophyte symbiosis.</title>
        <authorList>
            <consortium name="DOE Joint Genome Institute"/>
            <person name="Ke Y.-H."/>
            <person name="Bonito G."/>
            <person name="Liao H.-L."/>
            <person name="Looney B."/>
            <person name="Rojas-Flechas A."/>
            <person name="Nash J."/>
            <person name="Hameed K."/>
            <person name="Schadt C."/>
            <person name="Martin F."/>
            <person name="Crous P.W."/>
            <person name="Miettinen O."/>
            <person name="Magnuson J.K."/>
            <person name="Labbe J."/>
            <person name="Jacobson D."/>
            <person name="Doktycz M.J."/>
            <person name="Veneault-Fourrey C."/>
            <person name="Kuo A."/>
            <person name="Mondo S."/>
            <person name="Calhoun S."/>
            <person name="Riley R."/>
            <person name="Ohm R."/>
            <person name="LaButti K."/>
            <person name="Andreopoulos B."/>
            <person name="Pangilinan J."/>
            <person name="Nolan M."/>
            <person name="Tritt A."/>
            <person name="Clum A."/>
            <person name="Lipzen A."/>
            <person name="Daum C."/>
            <person name="Barry K."/>
            <person name="Grigoriev I.V."/>
            <person name="Vilgalys R."/>
        </authorList>
    </citation>
    <scope>NUCLEOTIDE SEQUENCE</scope>
    <source>
        <strain evidence="2">PMI_201</strain>
    </source>
</reference>
<organism evidence="2 3">
    <name type="scientific">Talaromyces proteolyticus</name>
    <dbReference type="NCBI Taxonomy" id="1131652"/>
    <lineage>
        <taxon>Eukaryota</taxon>
        <taxon>Fungi</taxon>
        <taxon>Dikarya</taxon>
        <taxon>Ascomycota</taxon>
        <taxon>Pezizomycotina</taxon>
        <taxon>Eurotiomycetes</taxon>
        <taxon>Eurotiomycetidae</taxon>
        <taxon>Eurotiales</taxon>
        <taxon>Trichocomaceae</taxon>
        <taxon>Talaromyces</taxon>
        <taxon>Talaromyces sect. Bacilispori</taxon>
    </lineage>
</organism>
<gene>
    <name evidence="2" type="ORF">BGW36DRAFT_204425</name>
</gene>
<sequence length="190" mass="20175">MIYRTVDFQSNCTLDQYNWTIPSTFNTTDPQYQFGIFNASTKRGTDGIPLFGFMSWSPPFYVYNKTTSAATSPLSPAFTQSAMGDVGTTTSSVTSTSLTSTQALPASSIPASDSLSTGAKTGIGVGVTIGVIALAVPALLFFFRRRNTTSKKILAPASAPVPAPIPAPGIKLVSEKDNSQIYELDGIVQR</sequence>
<comment type="caution">
    <text evidence="2">The sequence shown here is derived from an EMBL/GenBank/DDBJ whole genome shotgun (WGS) entry which is preliminary data.</text>
</comment>
<proteinExistence type="predicted"/>
<feature type="transmembrane region" description="Helical" evidence="1">
    <location>
        <begin position="122"/>
        <end position="143"/>
    </location>
</feature>
<evidence type="ECO:0000313" key="2">
    <source>
        <dbReference type="EMBL" id="KAH8695559.1"/>
    </source>
</evidence>
<protein>
    <recommendedName>
        <fullName evidence="4">Mid2 domain-containing protein</fullName>
    </recommendedName>
</protein>
<name>A0AAD4KNQ3_9EURO</name>
<evidence type="ECO:0000313" key="3">
    <source>
        <dbReference type="Proteomes" id="UP001201262"/>
    </source>
</evidence>
<keyword evidence="1" id="KW-1133">Transmembrane helix</keyword>